<evidence type="ECO:0000313" key="7">
    <source>
        <dbReference type="EMBL" id="CRK18563.1"/>
    </source>
</evidence>
<protein>
    <recommendedName>
        <fullName evidence="6">Clathrin/coatomer adaptor adaptin-like N-terminal domain-containing protein</fullName>
    </recommendedName>
</protein>
<dbReference type="InterPro" id="IPR016024">
    <property type="entry name" value="ARM-type_fold"/>
</dbReference>
<dbReference type="Proteomes" id="UP000044602">
    <property type="component" value="Unassembled WGS sequence"/>
</dbReference>
<dbReference type="GO" id="GO:0006886">
    <property type="term" value="P:intracellular protein transport"/>
    <property type="evidence" value="ECO:0007669"/>
    <property type="project" value="InterPro"/>
</dbReference>
<organism evidence="7 8">
    <name type="scientific">Verticillium longisporum</name>
    <name type="common">Verticillium dahliae var. longisporum</name>
    <dbReference type="NCBI Taxonomy" id="100787"/>
    <lineage>
        <taxon>Eukaryota</taxon>
        <taxon>Fungi</taxon>
        <taxon>Dikarya</taxon>
        <taxon>Ascomycota</taxon>
        <taxon>Pezizomycotina</taxon>
        <taxon>Sordariomycetes</taxon>
        <taxon>Hypocreomycetidae</taxon>
        <taxon>Glomerellales</taxon>
        <taxon>Plectosphaerellaceae</taxon>
        <taxon>Verticillium</taxon>
    </lineage>
</organism>
<keyword evidence="5" id="KW-0472">Membrane</keyword>
<evidence type="ECO:0000256" key="5">
    <source>
        <dbReference type="ARBA" id="ARBA00023136"/>
    </source>
</evidence>
<evidence type="ECO:0000259" key="6">
    <source>
        <dbReference type="Pfam" id="PF01602"/>
    </source>
</evidence>
<evidence type="ECO:0000256" key="3">
    <source>
        <dbReference type="ARBA" id="ARBA00022448"/>
    </source>
</evidence>
<evidence type="ECO:0000256" key="2">
    <source>
        <dbReference type="ARBA" id="ARBA00006613"/>
    </source>
</evidence>
<evidence type="ECO:0000256" key="1">
    <source>
        <dbReference type="ARBA" id="ARBA00004308"/>
    </source>
</evidence>
<reference evidence="7 8" key="1">
    <citation type="submission" date="2015-05" db="EMBL/GenBank/DDBJ databases">
        <authorList>
            <person name="Wang D.B."/>
            <person name="Wang M."/>
        </authorList>
    </citation>
    <scope>NUCLEOTIDE SEQUENCE [LARGE SCALE GENOMIC DNA]</scope>
    <source>
        <strain evidence="7">VL1</strain>
    </source>
</reference>
<name>A0A0G4L963_VERLO</name>
<proteinExistence type="inferred from homology"/>
<evidence type="ECO:0000313" key="8">
    <source>
        <dbReference type="Proteomes" id="UP000044602"/>
    </source>
</evidence>
<gene>
    <name evidence="7" type="ORF">BN1708_012386</name>
</gene>
<sequence>MSSSQAGGDSKLFARGKVAELRLELNSGGKKDKNNAGKKIALKKIVANMTMSNNDMVALFPDIIGCMHIQSLEIKKMCFLFLVNYARMRPEIALQAIPVLERDMDDPNPLVRALALRTMSYIHVREYVEATVPIVKHMLRDPDPYVRKTAAYCVAKLYDHDRRVVEASDLIDRLNTLLRDDNPARARKLLDSPALQKQYLATAEKQKSLSQLGLGGQPADIDVRNRAANAATAAGVGAGAALGTPNGDGNDNLAQAVNDADAYFAGIGPQQMAAMRVDDGDVFGGNGGYETGYVVNQHAPQQVVQPAQGAGSNGDLLML</sequence>
<dbReference type="STRING" id="100787.A0A0G4L963"/>
<dbReference type="GO" id="GO:0030117">
    <property type="term" value="C:membrane coat"/>
    <property type="evidence" value="ECO:0007669"/>
    <property type="project" value="InterPro"/>
</dbReference>
<dbReference type="GO" id="GO:0016192">
    <property type="term" value="P:vesicle-mediated transport"/>
    <property type="evidence" value="ECO:0007669"/>
    <property type="project" value="InterPro"/>
</dbReference>
<keyword evidence="8" id="KW-1185">Reference proteome</keyword>
<dbReference type="AlphaFoldDB" id="A0A0G4L963"/>
<keyword evidence="4" id="KW-0653">Protein transport</keyword>
<dbReference type="Gene3D" id="1.25.10.10">
    <property type="entry name" value="Leucine-rich Repeat Variant"/>
    <property type="match status" value="1"/>
</dbReference>
<comment type="subcellular location">
    <subcellularLocation>
        <location evidence="1">Endomembrane system</location>
    </subcellularLocation>
</comment>
<dbReference type="EMBL" id="CVQH01009779">
    <property type="protein sequence ID" value="CRK18563.1"/>
    <property type="molecule type" value="Genomic_DNA"/>
</dbReference>
<comment type="similarity">
    <text evidence="2">Belongs to the adaptor complexes large subunit family.</text>
</comment>
<dbReference type="InterPro" id="IPR002553">
    <property type="entry name" value="Clathrin/coatomer_adapt-like_N"/>
</dbReference>
<dbReference type="GO" id="GO:0012505">
    <property type="term" value="C:endomembrane system"/>
    <property type="evidence" value="ECO:0007669"/>
    <property type="project" value="UniProtKB-SubCell"/>
</dbReference>
<dbReference type="InterPro" id="IPR011989">
    <property type="entry name" value="ARM-like"/>
</dbReference>
<dbReference type="SUPFAM" id="SSF48371">
    <property type="entry name" value="ARM repeat"/>
    <property type="match status" value="1"/>
</dbReference>
<evidence type="ECO:0000256" key="4">
    <source>
        <dbReference type="ARBA" id="ARBA00022927"/>
    </source>
</evidence>
<feature type="domain" description="Clathrin/coatomer adaptor adaptin-like N-terminal" evidence="6">
    <location>
        <begin position="31"/>
        <end position="183"/>
    </location>
</feature>
<accession>A0A0G4L963</accession>
<keyword evidence="3" id="KW-0813">Transport</keyword>
<dbReference type="PANTHER" id="PTHR11134">
    <property type="entry name" value="ADAPTOR COMPLEX SUBUNIT BETA FAMILY MEMBER"/>
    <property type="match status" value="1"/>
</dbReference>
<dbReference type="InterPro" id="IPR026739">
    <property type="entry name" value="AP_beta"/>
</dbReference>
<dbReference type="Pfam" id="PF01602">
    <property type="entry name" value="Adaptin_N"/>
    <property type="match status" value="1"/>
</dbReference>